<dbReference type="InterPro" id="IPR011029">
    <property type="entry name" value="DEATH-like_dom_sf"/>
</dbReference>
<dbReference type="EMBL" id="GBXM01047858">
    <property type="protein sequence ID" value="JAH60719.1"/>
    <property type="molecule type" value="Transcribed_RNA"/>
</dbReference>
<dbReference type="Gene3D" id="1.10.533.10">
    <property type="entry name" value="Death Domain, Fas"/>
    <property type="match status" value="1"/>
</dbReference>
<protein>
    <submittedName>
        <fullName evidence="1">Uncharacterized protein</fullName>
    </submittedName>
</protein>
<name>A0A0E9U470_ANGAN</name>
<reference evidence="1" key="2">
    <citation type="journal article" date="2015" name="Fish Shellfish Immunol.">
        <title>Early steps in the European eel (Anguilla anguilla)-Vibrio vulnificus interaction in the gills: Role of the RtxA13 toxin.</title>
        <authorList>
            <person name="Callol A."/>
            <person name="Pajuelo D."/>
            <person name="Ebbesson L."/>
            <person name="Teles M."/>
            <person name="MacKenzie S."/>
            <person name="Amaro C."/>
        </authorList>
    </citation>
    <scope>NUCLEOTIDE SEQUENCE</scope>
</reference>
<sequence>MTSDTDTDATLRHLVDCFRNRLKSLIQVEPVLDHIYFIERDQKDLILNKAKN</sequence>
<accession>A0A0E9U470</accession>
<organism evidence="1">
    <name type="scientific">Anguilla anguilla</name>
    <name type="common">European freshwater eel</name>
    <name type="synonym">Muraena anguilla</name>
    <dbReference type="NCBI Taxonomy" id="7936"/>
    <lineage>
        <taxon>Eukaryota</taxon>
        <taxon>Metazoa</taxon>
        <taxon>Chordata</taxon>
        <taxon>Craniata</taxon>
        <taxon>Vertebrata</taxon>
        <taxon>Euteleostomi</taxon>
        <taxon>Actinopterygii</taxon>
        <taxon>Neopterygii</taxon>
        <taxon>Teleostei</taxon>
        <taxon>Anguilliformes</taxon>
        <taxon>Anguillidae</taxon>
        <taxon>Anguilla</taxon>
    </lineage>
</organism>
<proteinExistence type="predicted"/>
<reference evidence="1" key="1">
    <citation type="submission" date="2014-11" db="EMBL/GenBank/DDBJ databases">
        <authorList>
            <person name="Amaro Gonzalez C."/>
        </authorList>
    </citation>
    <scope>NUCLEOTIDE SEQUENCE</scope>
</reference>
<dbReference type="AlphaFoldDB" id="A0A0E9U470"/>
<evidence type="ECO:0000313" key="1">
    <source>
        <dbReference type="EMBL" id="JAH60719.1"/>
    </source>
</evidence>